<protein>
    <submittedName>
        <fullName evidence="1">Uncharacterized protein</fullName>
    </submittedName>
</protein>
<dbReference type="AlphaFoldDB" id="A0A2T2YQC2"/>
<comment type="caution">
    <text evidence="1">The sequence shown here is derived from an EMBL/GenBank/DDBJ whole genome shotgun (WGS) entry which is preliminary data.</text>
</comment>
<reference evidence="1 2" key="1">
    <citation type="submission" date="2018-02" db="EMBL/GenBank/DDBJ databases">
        <title>8 Nocardia nova and 1 Nocardia cyriacigeorgica strain used for evolution to TMP-SMX.</title>
        <authorList>
            <person name="Mehta H."/>
            <person name="Weng J."/>
            <person name="Shamoo Y."/>
        </authorList>
    </citation>
    <scope>NUCLEOTIDE SEQUENCE [LARGE SCALE GENOMIC DNA]</scope>
    <source>
        <strain evidence="1 2">ATCC 33727</strain>
    </source>
</reference>
<dbReference type="EMBL" id="PYHS01000033">
    <property type="protein sequence ID" value="PSR57701.1"/>
    <property type="molecule type" value="Genomic_DNA"/>
</dbReference>
<accession>A0A2T2YQC2</accession>
<evidence type="ECO:0000313" key="2">
    <source>
        <dbReference type="Proteomes" id="UP000241647"/>
    </source>
</evidence>
<dbReference type="Proteomes" id="UP000241647">
    <property type="component" value="Unassembled WGS sequence"/>
</dbReference>
<organism evidence="1 2">
    <name type="scientific">Nocardia nova</name>
    <dbReference type="NCBI Taxonomy" id="37330"/>
    <lineage>
        <taxon>Bacteria</taxon>
        <taxon>Bacillati</taxon>
        <taxon>Actinomycetota</taxon>
        <taxon>Actinomycetes</taxon>
        <taxon>Mycobacteriales</taxon>
        <taxon>Nocardiaceae</taxon>
        <taxon>Nocardia</taxon>
    </lineage>
</organism>
<proteinExistence type="predicted"/>
<sequence>MVGDQLQPDRDFELPQRKAELVCRAREVVLRWRLPSPGQSREKRVAVPRSTLRHQLSHARHIIPEITTGRSLDIGHRPSWFVFIP</sequence>
<gene>
    <name evidence="1" type="ORF">C8259_33620</name>
</gene>
<name>A0A2T2YQC2_9NOCA</name>
<evidence type="ECO:0000313" key="1">
    <source>
        <dbReference type="EMBL" id="PSR57701.1"/>
    </source>
</evidence>